<dbReference type="OMA" id="ICEAITP"/>
<gene>
    <name evidence="2" type="ORF">CAEBREN_01840</name>
</gene>
<dbReference type="Pfam" id="PF12078">
    <property type="entry name" value="DUF3557"/>
    <property type="match status" value="1"/>
</dbReference>
<evidence type="ECO:0000256" key="1">
    <source>
        <dbReference type="SAM" id="MobiDB-lite"/>
    </source>
</evidence>
<dbReference type="HOGENOM" id="CLU_042576_0_1_1"/>
<dbReference type="InterPro" id="IPR021942">
    <property type="entry name" value="DUF3557"/>
</dbReference>
<protein>
    <submittedName>
        <fullName evidence="2">Uncharacterized protein</fullName>
    </submittedName>
</protein>
<feature type="compositionally biased region" description="Low complexity" evidence="1">
    <location>
        <begin position="161"/>
        <end position="170"/>
    </location>
</feature>
<dbReference type="eggNOG" id="ENOG502THZU">
    <property type="taxonomic scope" value="Eukaryota"/>
</dbReference>
<dbReference type="AlphaFoldDB" id="G0MDM2"/>
<accession>G0MDM2</accession>
<dbReference type="Proteomes" id="UP000008068">
    <property type="component" value="Unassembled WGS sequence"/>
</dbReference>
<evidence type="ECO:0000313" key="2">
    <source>
        <dbReference type="EMBL" id="EGT49623.1"/>
    </source>
</evidence>
<dbReference type="PANTHER" id="PTHR31379">
    <property type="entry name" value="F-BOX C PROTEIN-RELATED-RELATED"/>
    <property type="match status" value="1"/>
</dbReference>
<sequence length="467" mass="53791">MSASKPMSLLCLECVLQYMDANTRFSRFRIAQHSPTIRSIEKRVPLCIKKLELSEYQFIVNDICYRLGIYQDYPDTLRIPDAVKKLNDQGGEQKDLDKYGINIYGRSQELTPGDIMIDNGYPTGGMPAFPPEIYRMERSLHSYQDELVRRDAPPRPPREPSPYSSPEYDPVSPVYGFSSPEYSATSPTYSPCDFVTDVEQLSKEELNEGIESKNAELLPFLMRRDGEEPTWSLLAQLTISKDDSKVIYRGKYTTLAQNMKSIYTYFFGNRKHVISVGKLFVDCSCYYDAVLRLPENLKFKVSSLKFERKSRNICEAITPIICESSFPLQQVEIEHTGGHPWIRTARSVKIIVDHPRNALSTQYILSLECRKLKVKDRYSALEFTIADCIPVIEQWLTTGKAAGTCYKFAMQTKDLDILKGIANRFNGEHKKWKTKIPMDRFGLELHIGYKKTGDKNRLKMRVKEHRQ</sequence>
<evidence type="ECO:0000313" key="3">
    <source>
        <dbReference type="Proteomes" id="UP000008068"/>
    </source>
</evidence>
<reference evidence="3" key="1">
    <citation type="submission" date="2011-07" db="EMBL/GenBank/DDBJ databases">
        <authorList>
            <consortium name="Caenorhabditis brenneri Sequencing and Analysis Consortium"/>
            <person name="Wilson R.K."/>
        </authorList>
    </citation>
    <scope>NUCLEOTIDE SEQUENCE [LARGE SCALE GENOMIC DNA]</scope>
    <source>
        <strain evidence="3">PB2801</strain>
    </source>
</reference>
<name>G0MDM2_CAEBE</name>
<dbReference type="FunCoup" id="G0MDM2">
    <property type="interactions" value="1445"/>
</dbReference>
<keyword evidence="3" id="KW-1185">Reference proteome</keyword>
<dbReference type="EMBL" id="GL379790">
    <property type="protein sequence ID" value="EGT49623.1"/>
    <property type="molecule type" value="Genomic_DNA"/>
</dbReference>
<dbReference type="PANTHER" id="PTHR31379:SF1">
    <property type="entry name" value="F-BOX C PROTEIN-RELATED"/>
    <property type="match status" value="1"/>
</dbReference>
<proteinExistence type="predicted"/>
<feature type="region of interest" description="Disordered" evidence="1">
    <location>
        <begin position="147"/>
        <end position="170"/>
    </location>
</feature>
<feature type="compositionally biased region" description="Basic and acidic residues" evidence="1">
    <location>
        <begin position="147"/>
        <end position="158"/>
    </location>
</feature>
<dbReference type="InParanoid" id="G0MDM2"/>
<organism evidence="3">
    <name type="scientific">Caenorhabditis brenneri</name>
    <name type="common">Nematode worm</name>
    <dbReference type="NCBI Taxonomy" id="135651"/>
    <lineage>
        <taxon>Eukaryota</taxon>
        <taxon>Metazoa</taxon>
        <taxon>Ecdysozoa</taxon>
        <taxon>Nematoda</taxon>
        <taxon>Chromadorea</taxon>
        <taxon>Rhabditida</taxon>
        <taxon>Rhabditina</taxon>
        <taxon>Rhabditomorpha</taxon>
        <taxon>Rhabditoidea</taxon>
        <taxon>Rhabditidae</taxon>
        <taxon>Peloderinae</taxon>
        <taxon>Caenorhabditis</taxon>
    </lineage>
</organism>